<protein>
    <submittedName>
        <fullName evidence="1">Uncharacterized protein</fullName>
    </submittedName>
</protein>
<gene>
    <name evidence="1" type="ORF">CRENPOLYSF1_1290010</name>
</gene>
<dbReference type="Proteomes" id="UP000195667">
    <property type="component" value="Unassembled WGS sequence"/>
</dbReference>
<proteinExistence type="predicted"/>
<dbReference type="RefSeq" id="WP_087142349.1">
    <property type="nucleotide sequence ID" value="NZ_FUKI01000034.1"/>
</dbReference>
<name>A0A1R4H1A7_9GAMM</name>
<organism evidence="1 2">
    <name type="scientific">Crenothrix polyspora</name>
    <dbReference type="NCBI Taxonomy" id="360316"/>
    <lineage>
        <taxon>Bacteria</taxon>
        <taxon>Pseudomonadati</taxon>
        <taxon>Pseudomonadota</taxon>
        <taxon>Gammaproteobacteria</taxon>
        <taxon>Methylococcales</taxon>
        <taxon>Crenotrichaceae</taxon>
        <taxon>Crenothrix</taxon>
    </lineage>
</organism>
<dbReference type="EMBL" id="FUKI01000034">
    <property type="protein sequence ID" value="SJM89986.1"/>
    <property type="molecule type" value="Genomic_DNA"/>
</dbReference>
<reference evidence="2" key="1">
    <citation type="submission" date="2017-02" db="EMBL/GenBank/DDBJ databases">
        <authorList>
            <person name="Daims H."/>
        </authorList>
    </citation>
    <scope>NUCLEOTIDE SEQUENCE [LARGE SCALE GENOMIC DNA]</scope>
</reference>
<sequence>MTDIKTGDVFWSFTAGNITENSYGKSRWYTCECGKKRVIVNSVMLLGKVKSCGCKRHQKKYYAPKKAKPVYVPLLGYALDINRFSTGKIERIAFHKITHE</sequence>
<evidence type="ECO:0000313" key="2">
    <source>
        <dbReference type="Proteomes" id="UP000195667"/>
    </source>
</evidence>
<keyword evidence="2" id="KW-1185">Reference proteome</keyword>
<evidence type="ECO:0000313" key="1">
    <source>
        <dbReference type="EMBL" id="SJM89986.1"/>
    </source>
</evidence>
<accession>A0A1R4H1A7</accession>
<dbReference type="AlphaFoldDB" id="A0A1R4H1A7"/>